<feature type="region of interest" description="Disordered" evidence="1">
    <location>
        <begin position="23"/>
        <end position="53"/>
    </location>
</feature>
<feature type="compositionally biased region" description="Polar residues" evidence="1">
    <location>
        <begin position="144"/>
        <end position="158"/>
    </location>
</feature>
<proteinExistence type="predicted"/>
<feature type="compositionally biased region" description="Basic and acidic residues" evidence="1">
    <location>
        <begin position="23"/>
        <end position="39"/>
    </location>
</feature>
<dbReference type="EMBL" id="MN739666">
    <property type="protein sequence ID" value="QHT19479.1"/>
    <property type="molecule type" value="Genomic_DNA"/>
</dbReference>
<feature type="region of interest" description="Disordered" evidence="1">
    <location>
        <begin position="135"/>
        <end position="173"/>
    </location>
</feature>
<evidence type="ECO:0000256" key="1">
    <source>
        <dbReference type="SAM" id="MobiDB-lite"/>
    </source>
</evidence>
<sequence length="173" mass="18796">MSGTPVMRRNVSFNLQPEVNFYKKRDAHPEPQQVEERRPVLAPLQGHPPSTNTFVIAPLKGDLSLQLPPPPSPLRPPPLNLSLFCQPSSPSLHSMPPVSEISPLVQAEIRSAREHEAAIRADAIAAAYQQFTSTATPDEHMTPASVTSLARQHVSPLTLSPVASPKGQQTPRS</sequence>
<organism evidence="2">
    <name type="scientific">viral metagenome</name>
    <dbReference type="NCBI Taxonomy" id="1070528"/>
    <lineage>
        <taxon>unclassified sequences</taxon>
        <taxon>metagenomes</taxon>
        <taxon>organismal metagenomes</taxon>
    </lineage>
</organism>
<evidence type="ECO:0000313" key="2">
    <source>
        <dbReference type="EMBL" id="QHT19479.1"/>
    </source>
</evidence>
<name>A0A6C0DTU1_9ZZZZ</name>
<accession>A0A6C0DTU1</accession>
<protein>
    <submittedName>
        <fullName evidence="2">Uncharacterized protein</fullName>
    </submittedName>
</protein>
<reference evidence="2" key="1">
    <citation type="journal article" date="2020" name="Nature">
        <title>Giant virus diversity and host interactions through global metagenomics.</title>
        <authorList>
            <person name="Schulz F."/>
            <person name="Roux S."/>
            <person name="Paez-Espino D."/>
            <person name="Jungbluth S."/>
            <person name="Walsh D.A."/>
            <person name="Denef V.J."/>
            <person name="McMahon K.D."/>
            <person name="Konstantinidis K.T."/>
            <person name="Eloe-Fadrosh E.A."/>
            <person name="Kyrpides N.C."/>
            <person name="Woyke T."/>
        </authorList>
    </citation>
    <scope>NUCLEOTIDE SEQUENCE</scope>
    <source>
        <strain evidence="2">GVMAG-M-3300023174-57</strain>
    </source>
</reference>
<dbReference type="AlphaFoldDB" id="A0A6C0DTU1"/>